<protein>
    <submittedName>
        <fullName evidence="1">Uncharacterized protein</fullName>
    </submittedName>
</protein>
<organism evidence="1 2">
    <name type="scientific">Psychroflexus torquis (strain ATCC 700755 / CIP 106069 / ACAM 623)</name>
    <dbReference type="NCBI Taxonomy" id="313595"/>
    <lineage>
        <taxon>Bacteria</taxon>
        <taxon>Pseudomonadati</taxon>
        <taxon>Bacteroidota</taxon>
        <taxon>Flavobacteriia</taxon>
        <taxon>Flavobacteriales</taxon>
        <taxon>Flavobacteriaceae</taxon>
        <taxon>Psychroflexus</taxon>
    </lineage>
</organism>
<dbReference type="AlphaFoldDB" id="K4IIJ2"/>
<name>K4IIJ2_PSYTT</name>
<dbReference type="HOGENOM" id="CLU_1509399_0_0_10"/>
<evidence type="ECO:0000313" key="2">
    <source>
        <dbReference type="Proteomes" id="UP000008514"/>
    </source>
</evidence>
<sequence length="178" mass="20758">MDDTFDAITASEDLKRFTFNSELKDNTNLELHVLISEHPDPLLPNVFNLAFGPLGEDNDIDDAIALRHKNINKVFSTILLFAITFLEDNSDKQYSIGIDGSDERRAYLYHRMFRYNNDTLLDSIVTVGVDWYVKLLRNDTDIERDSDGLPLFKPRPEPFDLNRKARDLYRYYIFSLNN</sequence>
<proteinExistence type="predicted"/>
<keyword evidence="2" id="KW-1185">Reference proteome</keyword>
<reference evidence="1" key="2">
    <citation type="submission" date="2012-09" db="EMBL/GenBank/DDBJ databases">
        <title>The complete sequence of Psychroflexus torquis an extreme psychrophile from sea-ice that is stimulated by light.</title>
        <authorList>
            <person name="Feng S."/>
            <person name="Powell S.M."/>
            <person name="Bowman J.P."/>
        </authorList>
    </citation>
    <scope>NUCLEOTIDE SEQUENCE [LARGE SCALE GENOMIC DNA]</scope>
    <source>
        <strain evidence="1">ATCC 700755</strain>
    </source>
</reference>
<gene>
    <name evidence="1" type="ordered locus">P700755_003563</name>
</gene>
<accession>K4IIJ2</accession>
<dbReference type="EMBL" id="CP003879">
    <property type="protein sequence ID" value="AFU70164.1"/>
    <property type="molecule type" value="Genomic_DNA"/>
</dbReference>
<dbReference type="RefSeq" id="WP_015025710.1">
    <property type="nucleotide sequence ID" value="NC_018721.1"/>
</dbReference>
<dbReference type="Pfam" id="PF22028">
    <property type="entry name" value="DUF6934"/>
    <property type="match status" value="1"/>
</dbReference>
<dbReference type="KEGG" id="ptq:P700755_003563"/>
<evidence type="ECO:0000313" key="1">
    <source>
        <dbReference type="EMBL" id="AFU70164.1"/>
    </source>
</evidence>
<dbReference type="InterPro" id="IPR053865">
    <property type="entry name" value="DUF6934"/>
</dbReference>
<dbReference type="Proteomes" id="UP000008514">
    <property type="component" value="Chromosome"/>
</dbReference>
<reference evidence="1" key="1">
    <citation type="submission" date="2006-03" db="EMBL/GenBank/DDBJ databases">
        <authorList>
            <person name="Bowman J."/>
            <person name="Ferriera S."/>
            <person name="Johnson J."/>
            <person name="Kravitz S."/>
            <person name="Halpern A."/>
            <person name="Remington K."/>
            <person name="Beeson K."/>
            <person name="Tran B."/>
            <person name="Rogers Y.-H."/>
            <person name="Friedman R."/>
            <person name="Venter J.C."/>
        </authorList>
    </citation>
    <scope>NUCLEOTIDE SEQUENCE [LARGE SCALE GENOMIC DNA]</scope>
    <source>
        <strain evidence="1">ATCC 700755</strain>
    </source>
</reference>
<dbReference type="eggNOG" id="ENOG5030E4I">
    <property type="taxonomic scope" value="Bacteria"/>
</dbReference>